<sequence>MVENTTVRSESGARRGRYGKRVHPNDPTSAQVRAAKPLTITEQARRAQLVGVTIDLVARHGYPGTSLARIAEAAGISKAAVLYHFPSKDAVVRTAYASVLESLTDYVGAEVGSRSGASAVEAYVRSLVAYLRDHPDHTRMIVEALSEDTGIGDTPNARSRREAVAGLIDAARAAGDYRPNIDPQATAVIVNGAIDAIVSECLADPDFDSRHAAEELVTMLRRSLGTAPQDRGLTEK</sequence>
<evidence type="ECO:0000256" key="4">
    <source>
        <dbReference type="PROSITE-ProRule" id="PRU00335"/>
    </source>
</evidence>
<feature type="region of interest" description="Disordered" evidence="5">
    <location>
        <begin position="1"/>
        <end position="32"/>
    </location>
</feature>
<dbReference type="PANTHER" id="PTHR30055">
    <property type="entry name" value="HTH-TYPE TRANSCRIPTIONAL REGULATOR RUTR"/>
    <property type="match status" value="1"/>
</dbReference>
<dbReference type="SUPFAM" id="SSF46689">
    <property type="entry name" value="Homeodomain-like"/>
    <property type="match status" value="1"/>
</dbReference>
<feature type="domain" description="HTH tetR-type" evidence="6">
    <location>
        <begin position="43"/>
        <end position="103"/>
    </location>
</feature>
<dbReference type="AlphaFoldDB" id="A0A328ND16"/>
<dbReference type="PRINTS" id="PR00455">
    <property type="entry name" value="HTHTETR"/>
</dbReference>
<dbReference type="InterPro" id="IPR036271">
    <property type="entry name" value="Tet_transcr_reg_TetR-rel_C_sf"/>
</dbReference>
<accession>A0A328ND16</accession>
<keyword evidence="1" id="KW-0805">Transcription regulation</keyword>
<dbReference type="PANTHER" id="PTHR30055:SF234">
    <property type="entry name" value="HTH-TYPE TRANSCRIPTIONAL REGULATOR BETI"/>
    <property type="match status" value="1"/>
</dbReference>
<dbReference type="Proteomes" id="UP000249419">
    <property type="component" value="Unassembled WGS sequence"/>
</dbReference>
<organism evidence="7 8">
    <name type="scientific">Micromonospora saelicesensis</name>
    <dbReference type="NCBI Taxonomy" id="285676"/>
    <lineage>
        <taxon>Bacteria</taxon>
        <taxon>Bacillati</taxon>
        <taxon>Actinomycetota</taxon>
        <taxon>Actinomycetes</taxon>
        <taxon>Micromonosporales</taxon>
        <taxon>Micromonosporaceae</taxon>
        <taxon>Micromonospora</taxon>
    </lineage>
</organism>
<feature type="DNA-binding region" description="H-T-H motif" evidence="4">
    <location>
        <begin position="66"/>
        <end position="85"/>
    </location>
</feature>
<dbReference type="Gene3D" id="1.10.357.10">
    <property type="entry name" value="Tetracycline Repressor, domain 2"/>
    <property type="match status" value="1"/>
</dbReference>
<gene>
    <name evidence="7" type="ORF">PSN13_06083</name>
</gene>
<evidence type="ECO:0000256" key="3">
    <source>
        <dbReference type="ARBA" id="ARBA00023163"/>
    </source>
</evidence>
<proteinExistence type="predicted"/>
<evidence type="ECO:0000256" key="1">
    <source>
        <dbReference type="ARBA" id="ARBA00023015"/>
    </source>
</evidence>
<dbReference type="GO" id="GO:0003700">
    <property type="term" value="F:DNA-binding transcription factor activity"/>
    <property type="evidence" value="ECO:0007669"/>
    <property type="project" value="TreeGrafter"/>
</dbReference>
<dbReference type="EMBL" id="PYAG01000040">
    <property type="protein sequence ID" value="RAO27167.1"/>
    <property type="molecule type" value="Genomic_DNA"/>
</dbReference>
<evidence type="ECO:0000256" key="5">
    <source>
        <dbReference type="SAM" id="MobiDB-lite"/>
    </source>
</evidence>
<dbReference type="GO" id="GO:0000976">
    <property type="term" value="F:transcription cis-regulatory region binding"/>
    <property type="evidence" value="ECO:0007669"/>
    <property type="project" value="TreeGrafter"/>
</dbReference>
<dbReference type="InterPro" id="IPR050109">
    <property type="entry name" value="HTH-type_TetR-like_transc_reg"/>
</dbReference>
<dbReference type="InterPro" id="IPR001647">
    <property type="entry name" value="HTH_TetR"/>
</dbReference>
<evidence type="ECO:0000259" key="6">
    <source>
        <dbReference type="PROSITE" id="PS50977"/>
    </source>
</evidence>
<dbReference type="SUPFAM" id="SSF48498">
    <property type="entry name" value="Tetracyclin repressor-like, C-terminal domain"/>
    <property type="match status" value="1"/>
</dbReference>
<evidence type="ECO:0000313" key="8">
    <source>
        <dbReference type="Proteomes" id="UP000249419"/>
    </source>
</evidence>
<protein>
    <submittedName>
        <fullName evidence="7">HTH-type transcriptional regulator RutR</fullName>
    </submittedName>
</protein>
<dbReference type="PROSITE" id="PS50977">
    <property type="entry name" value="HTH_TETR_2"/>
    <property type="match status" value="1"/>
</dbReference>
<name>A0A328ND16_9ACTN</name>
<reference evidence="7 8" key="1">
    <citation type="submission" date="2018-03" db="EMBL/GenBank/DDBJ databases">
        <title>Defining the species Micromonospora saelicesensis and Micromonospora noduli under the framework of genomics.</title>
        <authorList>
            <person name="Riesco R."/>
            <person name="Trujillo M.E."/>
        </authorList>
    </citation>
    <scope>NUCLEOTIDE SEQUENCE [LARGE SCALE GENOMIC DNA]</scope>
    <source>
        <strain evidence="7 8">PSN13</strain>
    </source>
</reference>
<comment type="caution">
    <text evidence="7">The sequence shown here is derived from an EMBL/GenBank/DDBJ whole genome shotgun (WGS) entry which is preliminary data.</text>
</comment>
<evidence type="ECO:0000256" key="2">
    <source>
        <dbReference type="ARBA" id="ARBA00023125"/>
    </source>
</evidence>
<dbReference type="Pfam" id="PF00440">
    <property type="entry name" value="TetR_N"/>
    <property type="match status" value="1"/>
</dbReference>
<keyword evidence="2 4" id="KW-0238">DNA-binding</keyword>
<evidence type="ECO:0000313" key="7">
    <source>
        <dbReference type="EMBL" id="RAO27167.1"/>
    </source>
</evidence>
<keyword evidence="3" id="KW-0804">Transcription</keyword>
<dbReference type="InterPro" id="IPR009057">
    <property type="entry name" value="Homeodomain-like_sf"/>
</dbReference>